<evidence type="ECO:0000256" key="1">
    <source>
        <dbReference type="ARBA" id="ARBA00005417"/>
    </source>
</evidence>
<dbReference type="EMBL" id="FTNV01000003">
    <property type="protein sequence ID" value="SIS24653.1"/>
    <property type="molecule type" value="Genomic_DNA"/>
</dbReference>
<dbReference type="PROSITE" id="PS50893">
    <property type="entry name" value="ABC_TRANSPORTER_2"/>
    <property type="match status" value="1"/>
</dbReference>
<dbReference type="AlphaFoldDB" id="A0A1N7HIP2"/>
<dbReference type="GO" id="GO:0015658">
    <property type="term" value="F:branched-chain amino acid transmembrane transporter activity"/>
    <property type="evidence" value="ECO:0007669"/>
    <property type="project" value="TreeGrafter"/>
</dbReference>
<comment type="similarity">
    <text evidence="1">Belongs to the ABC transporter superfamily.</text>
</comment>
<feature type="domain" description="ABC transporter" evidence="6">
    <location>
        <begin position="6"/>
        <end position="238"/>
    </location>
</feature>
<dbReference type="RefSeq" id="WP_076535199.1">
    <property type="nucleotide sequence ID" value="NZ_CANNEL010000004.1"/>
</dbReference>
<dbReference type="Gene3D" id="3.40.50.300">
    <property type="entry name" value="P-loop containing nucleotide triphosphate hydrolases"/>
    <property type="match status" value="1"/>
</dbReference>
<dbReference type="PROSITE" id="PS00211">
    <property type="entry name" value="ABC_TRANSPORTER_1"/>
    <property type="match status" value="1"/>
</dbReference>
<keyword evidence="5" id="KW-0029">Amino-acid transport</keyword>
<dbReference type="STRING" id="573024.SAMN05216208_2171"/>
<sequence length="238" mass="25396">MSKSVLSVEGVDLGYGTLQVAFDINLEVRQGELVGLVGGNGSGKSTILRAVSGMIPTWKGQILFDGEAIGNVKPHQMAQKGLAHVPMGRQLFPNLTVEDNLLLGAFLPEARARRHESLAEVHALFPDLVRLAGSPAGALSGGQQQMVAIARALMLRPKMLLMDEPSLGLSPLLVKDVMAAIQRVAATGLPVLLVEQNVRQVLKVADRGYVLEHGRIVLEGPAEELEGHPAVRKAYLGL</sequence>
<evidence type="ECO:0000256" key="5">
    <source>
        <dbReference type="ARBA" id="ARBA00022970"/>
    </source>
</evidence>
<dbReference type="CDD" id="cd03224">
    <property type="entry name" value="ABC_TM1139_LivF_branched"/>
    <property type="match status" value="1"/>
</dbReference>
<dbReference type="GO" id="GO:0015807">
    <property type="term" value="P:L-amino acid transport"/>
    <property type="evidence" value="ECO:0007669"/>
    <property type="project" value="TreeGrafter"/>
</dbReference>
<dbReference type="InterPro" id="IPR017871">
    <property type="entry name" value="ABC_transporter-like_CS"/>
</dbReference>
<keyword evidence="8" id="KW-1185">Reference proteome</keyword>
<dbReference type="SMART" id="SM00382">
    <property type="entry name" value="AAA"/>
    <property type="match status" value="1"/>
</dbReference>
<dbReference type="SUPFAM" id="SSF52540">
    <property type="entry name" value="P-loop containing nucleoside triphosphate hydrolases"/>
    <property type="match status" value="1"/>
</dbReference>
<dbReference type="InterPro" id="IPR003593">
    <property type="entry name" value="AAA+_ATPase"/>
</dbReference>
<dbReference type="OrthoDB" id="9806149at2"/>
<dbReference type="PANTHER" id="PTHR43820:SF4">
    <property type="entry name" value="HIGH-AFFINITY BRANCHED-CHAIN AMINO ACID TRANSPORT ATP-BINDING PROTEIN LIVF"/>
    <property type="match status" value="1"/>
</dbReference>
<keyword evidence="3" id="KW-0547">Nucleotide-binding</keyword>
<evidence type="ECO:0000259" key="6">
    <source>
        <dbReference type="PROSITE" id="PS50893"/>
    </source>
</evidence>
<keyword evidence="2" id="KW-0813">Transport</keyword>
<name>A0A1N7HIP2_9RHOB</name>
<dbReference type="Pfam" id="PF00005">
    <property type="entry name" value="ABC_tran"/>
    <property type="match status" value="1"/>
</dbReference>
<dbReference type="InterPro" id="IPR003439">
    <property type="entry name" value="ABC_transporter-like_ATP-bd"/>
</dbReference>
<dbReference type="Proteomes" id="UP000186019">
    <property type="component" value="Unassembled WGS sequence"/>
</dbReference>
<evidence type="ECO:0000313" key="8">
    <source>
        <dbReference type="Proteomes" id="UP000186019"/>
    </source>
</evidence>
<evidence type="ECO:0000313" key="7">
    <source>
        <dbReference type="EMBL" id="SIS24653.1"/>
    </source>
</evidence>
<evidence type="ECO:0000256" key="4">
    <source>
        <dbReference type="ARBA" id="ARBA00022840"/>
    </source>
</evidence>
<proteinExistence type="inferred from homology"/>
<dbReference type="GO" id="GO:0005524">
    <property type="term" value="F:ATP binding"/>
    <property type="evidence" value="ECO:0007669"/>
    <property type="project" value="UniProtKB-KW"/>
</dbReference>
<organism evidence="7 8">
    <name type="scientific">Roseovarius nanhaiticus</name>
    <dbReference type="NCBI Taxonomy" id="573024"/>
    <lineage>
        <taxon>Bacteria</taxon>
        <taxon>Pseudomonadati</taxon>
        <taxon>Pseudomonadota</taxon>
        <taxon>Alphaproteobacteria</taxon>
        <taxon>Rhodobacterales</taxon>
        <taxon>Roseobacteraceae</taxon>
        <taxon>Roseovarius</taxon>
    </lineage>
</organism>
<dbReference type="InterPro" id="IPR052156">
    <property type="entry name" value="BCAA_Transport_ATP-bd_LivF"/>
</dbReference>
<reference evidence="7 8" key="1">
    <citation type="submission" date="2017-01" db="EMBL/GenBank/DDBJ databases">
        <authorList>
            <person name="Mah S.A."/>
            <person name="Swanson W.J."/>
            <person name="Moy G.W."/>
            <person name="Vacquier V.D."/>
        </authorList>
    </citation>
    <scope>NUCLEOTIDE SEQUENCE [LARGE SCALE GENOMIC DNA]</scope>
    <source>
        <strain evidence="7 8">DSM 29590</strain>
    </source>
</reference>
<gene>
    <name evidence="7" type="ORF">SAMN05421666_3145</name>
</gene>
<keyword evidence="4 7" id="KW-0067">ATP-binding</keyword>
<evidence type="ECO:0000256" key="3">
    <source>
        <dbReference type="ARBA" id="ARBA00022741"/>
    </source>
</evidence>
<dbReference type="InterPro" id="IPR027417">
    <property type="entry name" value="P-loop_NTPase"/>
</dbReference>
<evidence type="ECO:0000256" key="2">
    <source>
        <dbReference type="ARBA" id="ARBA00022448"/>
    </source>
</evidence>
<dbReference type="PANTHER" id="PTHR43820">
    <property type="entry name" value="HIGH-AFFINITY BRANCHED-CHAIN AMINO ACID TRANSPORT ATP-BINDING PROTEIN LIVF"/>
    <property type="match status" value="1"/>
</dbReference>
<accession>A0A1N7HIP2</accession>
<dbReference type="GO" id="GO:0016887">
    <property type="term" value="F:ATP hydrolysis activity"/>
    <property type="evidence" value="ECO:0007669"/>
    <property type="project" value="InterPro"/>
</dbReference>
<protein>
    <submittedName>
        <fullName evidence="7">Amino acid/amide ABC transporter ATP-binding protein 2, HAAT family</fullName>
    </submittedName>
</protein>